<dbReference type="PRINTS" id="PR00251">
    <property type="entry name" value="BACTRLOPSIN"/>
</dbReference>
<comment type="caution">
    <text evidence="12">The sequence shown here is derived from an EMBL/GenBank/DDBJ whole genome shotgun (WGS) entry which is preliminary data.</text>
</comment>
<comment type="subcellular location">
    <subcellularLocation>
        <location evidence="1">Membrane</location>
        <topology evidence="1">Multi-pass membrane protein</topology>
    </subcellularLocation>
</comment>
<dbReference type="RefSeq" id="WP_144261305.1">
    <property type="nucleotide sequence ID" value="NZ_QMDX01000003.1"/>
</dbReference>
<dbReference type="GO" id="GO:0009881">
    <property type="term" value="F:photoreceptor activity"/>
    <property type="evidence" value="ECO:0007669"/>
    <property type="project" value="UniProtKB-KW"/>
</dbReference>
<evidence type="ECO:0000256" key="9">
    <source>
        <dbReference type="ARBA" id="ARBA00023136"/>
    </source>
</evidence>
<feature type="transmembrane region" description="Helical" evidence="11">
    <location>
        <begin position="217"/>
        <end position="235"/>
    </location>
</feature>
<dbReference type="PROSITE" id="PS00950">
    <property type="entry name" value="BACTERIAL_OPSIN_1"/>
    <property type="match status" value="1"/>
</dbReference>
<dbReference type="GO" id="GO:0016020">
    <property type="term" value="C:membrane"/>
    <property type="evidence" value="ECO:0007669"/>
    <property type="project" value="UniProtKB-SubCell"/>
</dbReference>
<evidence type="ECO:0000313" key="13">
    <source>
        <dbReference type="Proteomes" id="UP000319894"/>
    </source>
</evidence>
<feature type="transmembrane region" description="Helical" evidence="11">
    <location>
        <begin position="145"/>
        <end position="163"/>
    </location>
</feature>
<keyword evidence="13" id="KW-1185">Reference proteome</keyword>
<name>A0A554NB50_9EURY</name>
<dbReference type="PANTHER" id="PTHR28286:SF2">
    <property type="entry name" value="BACTERIORHODOPSIN _OPSIN, NOPA (EUROFUNG)"/>
    <property type="match status" value="1"/>
</dbReference>
<organism evidence="12 13">
    <name type="scientific">Haloglomus irregulare</name>
    <dbReference type="NCBI Taxonomy" id="2234134"/>
    <lineage>
        <taxon>Archaea</taxon>
        <taxon>Methanobacteriati</taxon>
        <taxon>Methanobacteriota</taxon>
        <taxon>Stenosarchaea group</taxon>
        <taxon>Halobacteria</taxon>
        <taxon>Halobacteriales</taxon>
        <taxon>Natronomonadaceae</taxon>
        <taxon>Haloglomus</taxon>
    </lineage>
</organism>
<feature type="transmembrane region" description="Helical" evidence="11">
    <location>
        <begin position="43"/>
        <end position="66"/>
    </location>
</feature>
<evidence type="ECO:0000256" key="1">
    <source>
        <dbReference type="ARBA" id="ARBA00004141"/>
    </source>
</evidence>
<dbReference type="EMBL" id="QMDX01000003">
    <property type="protein sequence ID" value="TSD14589.1"/>
    <property type="molecule type" value="Genomic_DNA"/>
</dbReference>
<evidence type="ECO:0000256" key="8">
    <source>
        <dbReference type="ARBA" id="ARBA00022991"/>
    </source>
</evidence>
<feature type="transmembrane region" description="Helical" evidence="11">
    <location>
        <begin position="111"/>
        <end position="133"/>
    </location>
</feature>
<dbReference type="GO" id="GO:0007602">
    <property type="term" value="P:phototransduction"/>
    <property type="evidence" value="ECO:0007669"/>
    <property type="project" value="UniProtKB-KW"/>
</dbReference>
<evidence type="ECO:0000256" key="2">
    <source>
        <dbReference type="ARBA" id="ARBA00008130"/>
    </source>
</evidence>
<keyword evidence="8" id="KW-0157">Chromophore</keyword>
<sequence>MSAPPSGSLEQIALGIGTLGMALGTLAFVAMGSGETDERKQEFFIITTFIAGIASVAYFSMFQGFGVISVELANGTTLERIYWARYADWLFTTPLLLLDLGLLAGADRNTLATLVGLDAGMIVTGLVGALATGGGSSLSPGATRIAWWGISCGFFVVLLYYLVSTLSNLAAQQSGDVASLFSTLRNLVIVLWTAYPIVWIIGTEGTLNIVGLGVETVLFMVLDLTAKVGFGFILLRSRDVLDQASAAAGVAAD</sequence>
<dbReference type="Proteomes" id="UP000319894">
    <property type="component" value="Unassembled WGS sequence"/>
</dbReference>
<keyword evidence="7 11" id="KW-1133">Transmembrane helix</keyword>
<keyword evidence="6" id="KW-0681">Retinal protein</keyword>
<dbReference type="InterPro" id="IPR001425">
    <property type="entry name" value="Arc/bac/fun_rhodopsins"/>
</dbReference>
<accession>A0A554NB50</accession>
<keyword evidence="10" id="KW-0675">Receptor</keyword>
<keyword evidence="3" id="KW-0600">Photoreceptor protein</keyword>
<keyword evidence="4" id="KW-0716">Sensory transduction</keyword>
<proteinExistence type="inferred from homology"/>
<keyword evidence="9 11" id="KW-0472">Membrane</keyword>
<feature type="transmembrane region" description="Helical" evidence="11">
    <location>
        <begin position="184"/>
        <end position="202"/>
    </location>
</feature>
<evidence type="ECO:0000256" key="10">
    <source>
        <dbReference type="ARBA" id="ARBA00023170"/>
    </source>
</evidence>
<protein>
    <submittedName>
        <fullName evidence="12">Rhodopsin</fullName>
    </submittedName>
</protein>
<feature type="transmembrane region" description="Helical" evidence="11">
    <location>
        <begin position="86"/>
        <end position="104"/>
    </location>
</feature>
<evidence type="ECO:0000256" key="11">
    <source>
        <dbReference type="SAM" id="Phobius"/>
    </source>
</evidence>
<dbReference type="AlphaFoldDB" id="A0A554NB50"/>
<dbReference type="GO" id="GO:0005216">
    <property type="term" value="F:monoatomic ion channel activity"/>
    <property type="evidence" value="ECO:0007669"/>
    <property type="project" value="InterPro"/>
</dbReference>
<comment type="similarity">
    <text evidence="2">Belongs to the archaeal/bacterial/fungal opsin family.</text>
</comment>
<reference evidence="12 13" key="1">
    <citation type="submission" date="2018-06" db="EMBL/GenBank/DDBJ databases">
        <title>Natronomonas sp. F16-60 a new haloarchaeon isolated from a solar saltern of Isla Cristina, Huelva, Spain.</title>
        <authorList>
            <person name="Duran-Viseras A."/>
            <person name="Sanchez-Porro C."/>
            <person name="Ventosa A."/>
        </authorList>
    </citation>
    <scope>NUCLEOTIDE SEQUENCE [LARGE SCALE GENOMIC DNA]</scope>
    <source>
        <strain evidence="12 13">F16-60</strain>
    </source>
</reference>
<dbReference type="PROSITE" id="PS00327">
    <property type="entry name" value="BACTERIAL_OPSIN_RET"/>
    <property type="match status" value="1"/>
</dbReference>
<dbReference type="PANTHER" id="PTHR28286">
    <property type="match status" value="1"/>
</dbReference>
<dbReference type="Gene3D" id="1.20.1070.10">
    <property type="entry name" value="Rhodopsin 7-helix transmembrane proteins"/>
    <property type="match status" value="1"/>
</dbReference>
<evidence type="ECO:0000256" key="7">
    <source>
        <dbReference type="ARBA" id="ARBA00022989"/>
    </source>
</evidence>
<dbReference type="SMART" id="SM01021">
    <property type="entry name" value="Bac_rhodopsin"/>
    <property type="match status" value="1"/>
</dbReference>
<dbReference type="CDD" id="cd15244">
    <property type="entry name" value="7tm_bacteriorhodopsin"/>
    <property type="match status" value="1"/>
</dbReference>
<feature type="transmembrane region" description="Helical" evidence="11">
    <location>
        <begin position="12"/>
        <end position="31"/>
    </location>
</feature>
<evidence type="ECO:0000256" key="3">
    <source>
        <dbReference type="ARBA" id="ARBA00022543"/>
    </source>
</evidence>
<dbReference type="SUPFAM" id="SSF81321">
    <property type="entry name" value="Family A G protein-coupled receptor-like"/>
    <property type="match status" value="1"/>
</dbReference>
<evidence type="ECO:0000256" key="4">
    <source>
        <dbReference type="ARBA" id="ARBA00022606"/>
    </source>
</evidence>
<dbReference type="InterPro" id="IPR018229">
    <property type="entry name" value="Rhodopsin_retinal_BS"/>
</dbReference>
<dbReference type="Pfam" id="PF01036">
    <property type="entry name" value="Bac_rhodopsin"/>
    <property type="match status" value="1"/>
</dbReference>
<gene>
    <name evidence="12" type="ORF">DP107_06275</name>
</gene>
<evidence type="ECO:0000256" key="6">
    <source>
        <dbReference type="ARBA" id="ARBA00022925"/>
    </source>
</evidence>
<evidence type="ECO:0000256" key="5">
    <source>
        <dbReference type="ARBA" id="ARBA00022692"/>
    </source>
</evidence>
<keyword evidence="5 11" id="KW-0812">Transmembrane</keyword>
<dbReference type="OrthoDB" id="186433at2157"/>
<evidence type="ECO:0000313" key="12">
    <source>
        <dbReference type="EMBL" id="TSD14589.1"/>
    </source>
</evidence>
<dbReference type="InParanoid" id="A0A554NB50"/>